<name>A0A1V9A288_SACPI</name>
<dbReference type="InterPro" id="IPR036271">
    <property type="entry name" value="Tet_transcr_reg_TetR-rel_C_sf"/>
</dbReference>
<evidence type="ECO:0000256" key="3">
    <source>
        <dbReference type="ARBA" id="ARBA00023163"/>
    </source>
</evidence>
<evidence type="ECO:0000259" key="5">
    <source>
        <dbReference type="PROSITE" id="PS50977"/>
    </source>
</evidence>
<dbReference type="Pfam" id="PF13305">
    <property type="entry name" value="TetR_C_33"/>
    <property type="match status" value="1"/>
</dbReference>
<dbReference type="GO" id="GO:0003700">
    <property type="term" value="F:DNA-binding transcription factor activity"/>
    <property type="evidence" value="ECO:0007669"/>
    <property type="project" value="TreeGrafter"/>
</dbReference>
<accession>A0A1V9A288</accession>
<dbReference type="RefSeq" id="WP_081193465.1">
    <property type="nucleotide sequence ID" value="NZ_MWIH01000006.1"/>
</dbReference>
<dbReference type="AlphaFoldDB" id="A0A1V9A288"/>
<keyword evidence="2 4" id="KW-0238">DNA-binding</keyword>
<evidence type="ECO:0000256" key="1">
    <source>
        <dbReference type="ARBA" id="ARBA00023015"/>
    </source>
</evidence>
<dbReference type="PROSITE" id="PS50977">
    <property type="entry name" value="HTH_TETR_2"/>
    <property type="match status" value="1"/>
</dbReference>
<evidence type="ECO:0000256" key="4">
    <source>
        <dbReference type="PROSITE-ProRule" id="PRU00335"/>
    </source>
</evidence>
<dbReference type="Pfam" id="PF00440">
    <property type="entry name" value="TetR_N"/>
    <property type="match status" value="1"/>
</dbReference>
<evidence type="ECO:0000313" key="6">
    <source>
        <dbReference type="EMBL" id="OQO91201.1"/>
    </source>
</evidence>
<keyword evidence="7" id="KW-1185">Reference proteome</keyword>
<dbReference type="Gene3D" id="1.10.357.10">
    <property type="entry name" value="Tetracycline Repressor, domain 2"/>
    <property type="match status" value="1"/>
</dbReference>
<feature type="DNA-binding region" description="H-T-H motif" evidence="4">
    <location>
        <begin position="32"/>
        <end position="51"/>
    </location>
</feature>
<dbReference type="InterPro" id="IPR009057">
    <property type="entry name" value="Homeodomain-like_sf"/>
</dbReference>
<dbReference type="PANTHER" id="PTHR30055">
    <property type="entry name" value="HTH-TYPE TRANSCRIPTIONAL REGULATOR RUTR"/>
    <property type="match status" value="1"/>
</dbReference>
<gene>
    <name evidence="6" type="ORF">B1813_17140</name>
</gene>
<comment type="caution">
    <text evidence="6">The sequence shown here is derived from an EMBL/GenBank/DDBJ whole genome shotgun (WGS) entry which is preliminary data.</text>
</comment>
<evidence type="ECO:0000313" key="7">
    <source>
        <dbReference type="Proteomes" id="UP000192591"/>
    </source>
</evidence>
<feature type="domain" description="HTH tetR-type" evidence="5">
    <location>
        <begin position="9"/>
        <end position="69"/>
    </location>
</feature>
<dbReference type="SUPFAM" id="SSF46689">
    <property type="entry name" value="Homeodomain-like"/>
    <property type="match status" value="1"/>
</dbReference>
<keyword evidence="1" id="KW-0805">Transcription regulation</keyword>
<dbReference type="InterPro" id="IPR050109">
    <property type="entry name" value="HTH-type_TetR-like_transc_reg"/>
</dbReference>
<dbReference type="PANTHER" id="PTHR30055:SF209">
    <property type="entry name" value="POSSIBLE TRANSCRIPTIONAL REGULATORY PROTEIN (PROBABLY TETR-FAMILY)"/>
    <property type="match status" value="1"/>
</dbReference>
<dbReference type="SUPFAM" id="SSF48498">
    <property type="entry name" value="Tetracyclin repressor-like, C-terminal domain"/>
    <property type="match status" value="1"/>
</dbReference>
<proteinExistence type="predicted"/>
<evidence type="ECO:0000256" key="2">
    <source>
        <dbReference type="ARBA" id="ARBA00023125"/>
    </source>
</evidence>
<reference evidence="6 7" key="1">
    <citation type="submission" date="2017-02" db="EMBL/GenBank/DDBJ databases">
        <title>Draft genome of Saccharomonospora sp. 154.</title>
        <authorList>
            <person name="Alonso-Carmona G.S."/>
            <person name="De La Haba R."/>
            <person name="Vera-Gargallo B."/>
            <person name="Sandoval-Trujillo A.H."/>
            <person name="Ramirez-Duran N."/>
            <person name="Ventosa A."/>
        </authorList>
    </citation>
    <scope>NUCLEOTIDE SEQUENCE [LARGE SCALE GENOMIC DNA]</scope>
    <source>
        <strain evidence="6 7">LRS4.154</strain>
    </source>
</reference>
<dbReference type="EMBL" id="MWIH01000006">
    <property type="protein sequence ID" value="OQO91201.1"/>
    <property type="molecule type" value="Genomic_DNA"/>
</dbReference>
<protein>
    <submittedName>
        <fullName evidence="6">TetR family transcriptional regulator</fullName>
    </submittedName>
</protein>
<dbReference type="GO" id="GO:0000976">
    <property type="term" value="F:transcription cis-regulatory region binding"/>
    <property type="evidence" value="ECO:0007669"/>
    <property type="project" value="TreeGrafter"/>
</dbReference>
<dbReference type="Proteomes" id="UP000192591">
    <property type="component" value="Unassembled WGS sequence"/>
</dbReference>
<dbReference type="InterPro" id="IPR001647">
    <property type="entry name" value="HTH_TetR"/>
</dbReference>
<organism evidence="6 7">
    <name type="scientific">Saccharomonospora piscinae</name>
    <dbReference type="NCBI Taxonomy" id="687388"/>
    <lineage>
        <taxon>Bacteria</taxon>
        <taxon>Bacillati</taxon>
        <taxon>Actinomycetota</taxon>
        <taxon>Actinomycetes</taxon>
        <taxon>Pseudonocardiales</taxon>
        <taxon>Pseudonocardiaceae</taxon>
        <taxon>Saccharomonospora</taxon>
    </lineage>
</organism>
<keyword evidence="3" id="KW-0804">Transcription</keyword>
<sequence length="202" mass="21570">MPRPKTHDDALRVKLLDRAGELVAEEGPRGLSLRRLASEVGTSTTAVYSLFGSKPALLSELRADGFRRLGDQLRATAPTGDPIADLVRLGTEYRAFALTQRHLYPIMFGDPGTPGGAPAEDDIAGPVLAPLREAVRAAVATGALPRVPDDMVAGSVWAYAHGMVSFELGRALPDGFEYCRAYERGLRATVTGWAGSPHTAPY</sequence>
<dbReference type="InterPro" id="IPR025996">
    <property type="entry name" value="MT1864/Rv1816-like_C"/>
</dbReference>